<feature type="region of interest" description="Disordered" evidence="1">
    <location>
        <begin position="130"/>
        <end position="152"/>
    </location>
</feature>
<evidence type="ECO:0000313" key="3">
    <source>
        <dbReference type="EMBL" id="MFD0795400.1"/>
    </source>
</evidence>
<dbReference type="Pfam" id="PF05239">
    <property type="entry name" value="PRC"/>
    <property type="match status" value="2"/>
</dbReference>
<protein>
    <submittedName>
        <fullName evidence="3">PRC-barrel domain-containing protein</fullName>
    </submittedName>
</protein>
<feature type="domain" description="PRC-barrel" evidence="2">
    <location>
        <begin position="155"/>
        <end position="220"/>
    </location>
</feature>
<dbReference type="EMBL" id="JBHTHZ010000014">
    <property type="protein sequence ID" value="MFD0795400.1"/>
    <property type="molecule type" value="Genomic_DNA"/>
</dbReference>
<feature type="domain" description="PRC-barrel" evidence="2">
    <location>
        <begin position="4"/>
        <end position="56"/>
    </location>
</feature>
<evidence type="ECO:0000313" key="4">
    <source>
        <dbReference type="Proteomes" id="UP001597010"/>
    </source>
</evidence>
<dbReference type="Proteomes" id="UP001597010">
    <property type="component" value="Unassembled WGS sequence"/>
</dbReference>
<evidence type="ECO:0000259" key="2">
    <source>
        <dbReference type="Pfam" id="PF05239"/>
    </source>
</evidence>
<sequence>MKHSLDNLIGFTIVGIDGEIGKVKEFYFDDKAWTIRYMIVETGNWLIGRKILLSPQAITASDWDRSTFSVDLTTEQIKNSPDIDTDKPVSLQNEMDLYGYYPWGSYYWGGSMGISGLAMSYPIGISQTTPVENDKNKNGASDEDHHLRSTDKVTGYSIQATDEEIGNVEDFILNDSTWKIDFMLVDTGNWFPGKKVLIAPGMIKDINWETSTVTVNASEKVIKDSPEYTPGEALNETYETTLESYYGRAISPDLK</sequence>
<dbReference type="InterPro" id="IPR014747">
    <property type="entry name" value="Bac_photo_RC_H_C"/>
</dbReference>
<feature type="compositionally biased region" description="Basic and acidic residues" evidence="1">
    <location>
        <begin position="132"/>
        <end position="151"/>
    </location>
</feature>
<reference evidence="4" key="1">
    <citation type="journal article" date="2019" name="Int. J. Syst. Evol. Microbiol.">
        <title>The Global Catalogue of Microorganisms (GCM) 10K type strain sequencing project: providing services to taxonomists for standard genome sequencing and annotation.</title>
        <authorList>
            <consortium name="The Broad Institute Genomics Platform"/>
            <consortium name="The Broad Institute Genome Sequencing Center for Infectious Disease"/>
            <person name="Wu L."/>
            <person name="Ma J."/>
        </authorList>
    </citation>
    <scope>NUCLEOTIDE SEQUENCE [LARGE SCALE GENOMIC DNA]</scope>
    <source>
        <strain evidence="4">CCUG 61484</strain>
    </source>
</reference>
<dbReference type="InterPro" id="IPR027275">
    <property type="entry name" value="PRC-brl_dom"/>
</dbReference>
<name>A0ABW3AWX9_9SPHI</name>
<dbReference type="Gene3D" id="3.90.50.10">
    <property type="entry name" value="Photosynthetic Reaction Center, subunit H, domain 2"/>
    <property type="match status" value="2"/>
</dbReference>
<proteinExistence type="predicted"/>
<comment type="caution">
    <text evidence="3">The sequence shown here is derived from an EMBL/GenBank/DDBJ whole genome shotgun (WGS) entry which is preliminary data.</text>
</comment>
<dbReference type="RefSeq" id="WP_377117763.1">
    <property type="nucleotide sequence ID" value="NZ_JBHTHZ010000014.1"/>
</dbReference>
<organism evidence="3 4">
    <name type="scientific">Mucilaginibacter litoreus</name>
    <dbReference type="NCBI Taxonomy" id="1048221"/>
    <lineage>
        <taxon>Bacteria</taxon>
        <taxon>Pseudomonadati</taxon>
        <taxon>Bacteroidota</taxon>
        <taxon>Sphingobacteriia</taxon>
        <taxon>Sphingobacteriales</taxon>
        <taxon>Sphingobacteriaceae</taxon>
        <taxon>Mucilaginibacter</taxon>
    </lineage>
</organism>
<evidence type="ECO:0000256" key="1">
    <source>
        <dbReference type="SAM" id="MobiDB-lite"/>
    </source>
</evidence>
<dbReference type="InterPro" id="IPR011033">
    <property type="entry name" value="PRC_barrel-like_sf"/>
</dbReference>
<dbReference type="SUPFAM" id="SSF50346">
    <property type="entry name" value="PRC-barrel domain"/>
    <property type="match status" value="2"/>
</dbReference>
<accession>A0ABW3AWX9</accession>
<gene>
    <name evidence="3" type="ORF">ACFQZX_17390</name>
</gene>
<keyword evidence="4" id="KW-1185">Reference proteome</keyword>